<organism evidence="1">
    <name type="scientific">marine sediment metagenome</name>
    <dbReference type="NCBI Taxonomy" id="412755"/>
    <lineage>
        <taxon>unclassified sequences</taxon>
        <taxon>metagenomes</taxon>
        <taxon>ecological metagenomes</taxon>
    </lineage>
</organism>
<name>A0A0F9N5I5_9ZZZZ</name>
<proteinExistence type="predicted"/>
<evidence type="ECO:0000313" key="1">
    <source>
        <dbReference type="EMBL" id="KKN07092.1"/>
    </source>
</evidence>
<protein>
    <submittedName>
        <fullName evidence="1">Uncharacterized protein</fullName>
    </submittedName>
</protein>
<accession>A0A0F9N5I5</accession>
<gene>
    <name evidence="1" type="ORF">LCGC14_1070600</name>
</gene>
<dbReference type="Gene3D" id="3.90.1480.10">
    <property type="entry name" value="Alpha-2,3-sialyltransferase"/>
    <property type="match status" value="1"/>
</dbReference>
<dbReference type="EMBL" id="LAZR01004607">
    <property type="protein sequence ID" value="KKN07092.1"/>
    <property type="molecule type" value="Genomic_DNA"/>
</dbReference>
<comment type="caution">
    <text evidence="1">The sequence shown here is derived from an EMBL/GenBank/DDBJ whole genome shotgun (WGS) entry which is preliminary data.</text>
</comment>
<sequence>MKEVILLGAGDSITEGLEKGLWNKIKDKEIWSLNSMFKIMPYIPTRQIWVDRTFFIKSSGEIQQLHKKGVELHCKKHNYYAFIGDMVKQYDAVREREFFKDNKIGDVSHVYFGGHGLVGIFALSIAIREKYEVIYLLGYDWGSISIDQRKTHCYQDKIKELNIYSTGAGNPEIYINTDGTPNKWIKDWEVFEKEETKIYNVSPLSHINNFQKLNYEEFFEKIK</sequence>
<dbReference type="AlphaFoldDB" id="A0A0F9N5I5"/>
<reference evidence="1" key="1">
    <citation type="journal article" date="2015" name="Nature">
        <title>Complex archaea that bridge the gap between prokaryotes and eukaryotes.</title>
        <authorList>
            <person name="Spang A."/>
            <person name="Saw J.H."/>
            <person name="Jorgensen S.L."/>
            <person name="Zaremba-Niedzwiedzka K."/>
            <person name="Martijn J."/>
            <person name="Lind A.E."/>
            <person name="van Eijk R."/>
            <person name="Schleper C."/>
            <person name="Guy L."/>
            <person name="Ettema T.J."/>
        </authorList>
    </citation>
    <scope>NUCLEOTIDE SEQUENCE</scope>
</reference>